<evidence type="ECO:0000313" key="2">
    <source>
        <dbReference type="Proteomes" id="UP001177260"/>
    </source>
</evidence>
<keyword evidence="2" id="KW-1185">Reference proteome</keyword>
<dbReference type="Proteomes" id="UP001177260">
    <property type="component" value="Unassembled WGS sequence"/>
</dbReference>
<dbReference type="EMBL" id="JAOPJF010000138">
    <property type="protein sequence ID" value="KAK1138613.1"/>
    <property type="molecule type" value="Genomic_DNA"/>
</dbReference>
<proteinExistence type="predicted"/>
<sequence length="317" mass="34458">MKMLALLPLLALANAYSNPGACSGDCWTHDPGLYQRVSDGKYFRFATGGGVHIASADSIKGPWTVDGYALPNGSSIDHPGSTNLWAPDVHYENNKYYMYYSVSTLGSQTSVIGVASSPTMEVGSWTDHGTTGLSSTPEKPYNAIDANWVKIGDTSYMNWGSYWHNLYQAPMESPLKLGSQEPTNIAYNATGTHNIEATFIFQHGDYYYLTWSAGKAAGYETNLPAPGNEYRVVVCRSESGTGGFVDKNGKSCLESGGTTLLESHGNVYGPGGQGIVNDKDLGLVLYYHYADKTIGLAKEKYQFGWNQLQWADGWPSV</sequence>
<organism evidence="1 2">
    <name type="scientific">Aspergillus melleus</name>
    <dbReference type="NCBI Taxonomy" id="138277"/>
    <lineage>
        <taxon>Eukaryota</taxon>
        <taxon>Fungi</taxon>
        <taxon>Dikarya</taxon>
        <taxon>Ascomycota</taxon>
        <taxon>Pezizomycotina</taxon>
        <taxon>Eurotiomycetes</taxon>
        <taxon>Eurotiomycetidae</taxon>
        <taxon>Eurotiales</taxon>
        <taxon>Aspergillaceae</taxon>
        <taxon>Aspergillus</taxon>
        <taxon>Aspergillus subgen. Circumdati</taxon>
    </lineage>
</organism>
<protein>
    <submittedName>
        <fullName evidence="1">Uncharacterized protein</fullName>
    </submittedName>
</protein>
<name>A0ACC3AM74_9EURO</name>
<evidence type="ECO:0000313" key="1">
    <source>
        <dbReference type="EMBL" id="KAK1138613.1"/>
    </source>
</evidence>
<comment type="caution">
    <text evidence="1">The sequence shown here is derived from an EMBL/GenBank/DDBJ whole genome shotgun (WGS) entry which is preliminary data.</text>
</comment>
<gene>
    <name evidence="1" type="ORF">N8T08_002143</name>
</gene>
<reference evidence="1 2" key="1">
    <citation type="journal article" date="2023" name="ACS Omega">
        <title>Identification of the Neoaspergillic Acid Biosynthesis Gene Cluster by Establishing an In Vitro CRISPR-Ribonucleoprotein Genetic System in Aspergillus melleus.</title>
        <authorList>
            <person name="Yuan B."/>
            <person name="Grau M.F."/>
            <person name="Murata R.M."/>
            <person name="Torok T."/>
            <person name="Venkateswaran K."/>
            <person name="Stajich J.E."/>
            <person name="Wang C.C.C."/>
        </authorList>
    </citation>
    <scope>NUCLEOTIDE SEQUENCE [LARGE SCALE GENOMIC DNA]</scope>
    <source>
        <strain evidence="1 2">IMV 1140</strain>
    </source>
</reference>
<accession>A0ACC3AM74</accession>